<dbReference type="Proteomes" id="UP000019365">
    <property type="component" value="Unassembled WGS sequence"/>
</dbReference>
<organism evidence="3 4">
    <name type="scientific">Ruminococcus flavefaciens 007c</name>
    <dbReference type="NCBI Taxonomy" id="1341157"/>
    <lineage>
        <taxon>Bacteria</taxon>
        <taxon>Bacillati</taxon>
        <taxon>Bacillota</taxon>
        <taxon>Clostridia</taxon>
        <taxon>Eubacteriales</taxon>
        <taxon>Oscillospiraceae</taxon>
        <taxon>Ruminococcus</taxon>
    </lineage>
</organism>
<feature type="domain" description="SGNH hydrolase-type esterase" evidence="2">
    <location>
        <begin position="102"/>
        <end position="260"/>
    </location>
</feature>
<comment type="caution">
    <text evidence="3">The sequence shown here is derived from an EMBL/GenBank/DDBJ whole genome shotgun (WGS) entry which is preliminary data.</text>
</comment>
<evidence type="ECO:0000313" key="4">
    <source>
        <dbReference type="Proteomes" id="UP000019365"/>
    </source>
</evidence>
<dbReference type="EMBL" id="ATAX01000006">
    <property type="protein sequence ID" value="EWM55124.1"/>
    <property type="molecule type" value="Genomic_DNA"/>
</dbReference>
<evidence type="ECO:0000256" key="1">
    <source>
        <dbReference type="SAM" id="MobiDB-lite"/>
    </source>
</evidence>
<feature type="compositionally biased region" description="Low complexity" evidence="1">
    <location>
        <begin position="68"/>
        <end position="85"/>
    </location>
</feature>
<feature type="region of interest" description="Disordered" evidence="1">
    <location>
        <begin position="280"/>
        <end position="313"/>
    </location>
</feature>
<dbReference type="AlphaFoldDB" id="W7UVG5"/>
<feature type="compositionally biased region" description="Low complexity" evidence="1">
    <location>
        <begin position="291"/>
        <end position="302"/>
    </location>
</feature>
<dbReference type="InterPro" id="IPR036514">
    <property type="entry name" value="SGNH_hydro_sf"/>
</dbReference>
<reference evidence="3 4" key="1">
    <citation type="journal article" date="2014" name="PLoS ONE">
        <title>Rumen cellulosomics: divergent fiber-degrading strategies revealed by comparative genome-wide analysis of six ruminococcal strains.</title>
        <authorList>
            <person name="Dassa B."/>
            <person name="Borovok I."/>
            <person name="Ruimy-Israeli V."/>
            <person name="Lamed R."/>
            <person name="Flint H.J."/>
            <person name="Duncan S.H."/>
            <person name="Henrissat B."/>
            <person name="Coutinho P."/>
            <person name="Morrison M."/>
            <person name="Mosoni P."/>
            <person name="Yeoman C.J."/>
            <person name="White B.A."/>
            <person name="Bayer E.A."/>
        </authorList>
    </citation>
    <scope>NUCLEOTIDE SEQUENCE [LARGE SCALE GENOMIC DNA]</scope>
    <source>
        <strain evidence="3 4">007c</strain>
    </source>
</reference>
<dbReference type="Gene3D" id="3.40.50.1110">
    <property type="entry name" value="SGNH hydrolase"/>
    <property type="match status" value="1"/>
</dbReference>
<protein>
    <recommendedName>
        <fullName evidence="2">SGNH hydrolase-type esterase domain-containing protein</fullName>
    </recommendedName>
</protein>
<name>W7UVG5_RUMFL</name>
<feature type="region of interest" description="Disordered" evidence="1">
    <location>
        <begin position="32"/>
        <end position="87"/>
    </location>
</feature>
<feature type="compositionally biased region" description="Polar residues" evidence="1">
    <location>
        <begin position="303"/>
        <end position="313"/>
    </location>
</feature>
<dbReference type="Pfam" id="PF13472">
    <property type="entry name" value="Lipase_GDSL_2"/>
    <property type="match status" value="1"/>
</dbReference>
<accession>W7UVG5</accession>
<dbReference type="RefSeq" id="WP_051456461.1">
    <property type="nucleotide sequence ID" value="NZ_ATAX01000006.1"/>
</dbReference>
<dbReference type="InterPro" id="IPR013830">
    <property type="entry name" value="SGNH_hydro"/>
</dbReference>
<gene>
    <name evidence="3" type="ORF">RF007C_05475</name>
</gene>
<dbReference type="PATRIC" id="fig|1341157.4.peg.229"/>
<evidence type="ECO:0000259" key="2">
    <source>
        <dbReference type="Pfam" id="PF13472"/>
    </source>
</evidence>
<keyword evidence="4" id="KW-1185">Reference proteome</keyword>
<sequence>MKQCIYTVILLLTCVVASPRIYKQIWKNSEVSKPKAPAKPAVTSQTEKEPEKPTAETPDSSQPTSENETTAPADTTETTTAPAAPVNNFVQSGPEYFNDALFIGDSRTVGIRDYGTLKNADYFCDIGLSAYKIDNAYVNGNTVWGTLNAKKYGKIYVMLGINEVGNDIESTVAAYRKLVDGIREVQPDAVIYLMANLHVTLGYENNVINNERINMLNSRINEMADINKNICYIDENETFDNTEGALQDDITSDGAHLLAKYYSNWCEWLCSNTLSVGGAPAETPQAPGPEIPAATEAAPATTRLPQNEEFSNQ</sequence>
<dbReference type="SUPFAM" id="SSF52266">
    <property type="entry name" value="SGNH hydrolase"/>
    <property type="match status" value="1"/>
</dbReference>
<proteinExistence type="predicted"/>
<evidence type="ECO:0000313" key="3">
    <source>
        <dbReference type="EMBL" id="EWM55124.1"/>
    </source>
</evidence>
<dbReference type="eggNOG" id="COG2755">
    <property type="taxonomic scope" value="Bacteria"/>
</dbReference>